<feature type="signal peptide" evidence="10">
    <location>
        <begin position="1"/>
        <end position="31"/>
    </location>
</feature>
<dbReference type="Proteomes" id="UP000237682">
    <property type="component" value="Unassembled WGS sequence"/>
</dbReference>
<keyword evidence="5" id="KW-0378">Hydrolase</keyword>
<evidence type="ECO:0000256" key="8">
    <source>
        <dbReference type="PIRSR" id="PIRSR018455-2"/>
    </source>
</evidence>
<evidence type="ECO:0000256" key="10">
    <source>
        <dbReference type="SAM" id="SignalP"/>
    </source>
</evidence>
<keyword evidence="7" id="KW-0482">Metalloprotease</keyword>
<keyword evidence="8" id="KW-1015">Disulfide bond</keyword>
<dbReference type="GO" id="GO:0046872">
    <property type="term" value="F:metal ion binding"/>
    <property type="evidence" value="ECO:0007669"/>
    <property type="project" value="UniProtKB-KW"/>
</dbReference>
<evidence type="ECO:0000256" key="3">
    <source>
        <dbReference type="ARBA" id="ARBA00022729"/>
    </source>
</evidence>
<dbReference type="OrthoDB" id="1467367at2"/>
<sequence>MRRFVRTFPSLKSGLALAALPLLAMGGPVVAQDITPPGFKLPPLGVVTAATPAKQLFGRAETPANIGLGSIGFYAKGCLSNGVELPADGPTWQVMRPSRNRAWGNAAIIRVVKNLAAKAPTVAGWPGILIGDMAQPRGGPMLTGHASHQIGLDADIWLTPMPNRRLSVAERETKSAVMMVRPDRLDVSRSWTPGQMGIVRAAAQDPAVERIFVNAAIKKAMCRDATGDRSWLGKVRPMYGHDYHFHIRITCPRGSPTCTPQKPPTGDEGCGKELDYWFSDAVLHPKPRPKPPRPPRQLTLSDLPPACSQVIAAP</sequence>
<evidence type="ECO:0000256" key="2">
    <source>
        <dbReference type="ARBA" id="ARBA00022723"/>
    </source>
</evidence>
<dbReference type="GO" id="GO:0030288">
    <property type="term" value="C:outer membrane-bounded periplasmic space"/>
    <property type="evidence" value="ECO:0007669"/>
    <property type="project" value="InterPro"/>
</dbReference>
<evidence type="ECO:0000256" key="9">
    <source>
        <dbReference type="SAM" id="MobiDB-lite"/>
    </source>
</evidence>
<dbReference type="Gene3D" id="3.30.1380.10">
    <property type="match status" value="1"/>
</dbReference>
<keyword evidence="4" id="KW-0574">Periplasm</keyword>
<feature type="disulfide bond" evidence="8">
    <location>
        <begin position="222"/>
        <end position="270"/>
    </location>
</feature>
<keyword evidence="3 10" id="KW-0732">Signal</keyword>
<dbReference type="Pfam" id="PF03411">
    <property type="entry name" value="Peptidase_M74"/>
    <property type="match status" value="1"/>
</dbReference>
<dbReference type="PIRSF" id="PIRSF018455">
    <property type="entry name" value="MepA"/>
    <property type="match status" value="1"/>
</dbReference>
<gene>
    <name evidence="11" type="ORF">C5L14_03790</name>
</gene>
<feature type="disulfide bond" evidence="8">
    <location>
        <begin position="78"/>
        <end position="307"/>
    </location>
</feature>
<comment type="caution">
    <text evidence="11">The sequence shown here is derived from an EMBL/GenBank/DDBJ whole genome shotgun (WGS) entry which is preliminary data.</text>
</comment>
<dbReference type="GO" id="GO:0004252">
    <property type="term" value="F:serine-type endopeptidase activity"/>
    <property type="evidence" value="ECO:0007669"/>
    <property type="project" value="InterPro"/>
</dbReference>
<name>A0A2S9QGB7_9HYPH</name>
<keyword evidence="12" id="KW-1185">Reference proteome</keyword>
<evidence type="ECO:0000313" key="11">
    <source>
        <dbReference type="EMBL" id="PRH88374.1"/>
    </source>
</evidence>
<accession>A0A2S9QGB7</accession>
<dbReference type="NCBIfam" id="NF006947">
    <property type="entry name" value="PRK09429.1"/>
    <property type="match status" value="1"/>
</dbReference>
<dbReference type="AlphaFoldDB" id="A0A2S9QGB7"/>
<evidence type="ECO:0000313" key="12">
    <source>
        <dbReference type="Proteomes" id="UP000237682"/>
    </source>
</evidence>
<dbReference type="GO" id="GO:0008237">
    <property type="term" value="F:metallopeptidase activity"/>
    <property type="evidence" value="ECO:0007669"/>
    <property type="project" value="UniProtKB-KW"/>
</dbReference>
<evidence type="ECO:0000256" key="4">
    <source>
        <dbReference type="ARBA" id="ARBA00022764"/>
    </source>
</evidence>
<keyword evidence="2" id="KW-0479">Metal-binding</keyword>
<dbReference type="EMBL" id="PUEJ01000002">
    <property type="protein sequence ID" value="PRH88374.1"/>
    <property type="molecule type" value="Genomic_DNA"/>
</dbReference>
<dbReference type="GO" id="GO:0006508">
    <property type="term" value="P:proteolysis"/>
    <property type="evidence" value="ECO:0007669"/>
    <property type="project" value="UniProtKB-KW"/>
</dbReference>
<evidence type="ECO:0000256" key="6">
    <source>
        <dbReference type="ARBA" id="ARBA00022833"/>
    </source>
</evidence>
<evidence type="ECO:0000256" key="1">
    <source>
        <dbReference type="ARBA" id="ARBA00022670"/>
    </source>
</evidence>
<evidence type="ECO:0000256" key="7">
    <source>
        <dbReference type="ARBA" id="ARBA00023049"/>
    </source>
</evidence>
<evidence type="ECO:0000256" key="5">
    <source>
        <dbReference type="ARBA" id="ARBA00022801"/>
    </source>
</evidence>
<protein>
    <submittedName>
        <fullName evidence="11">Penicillin-insensitive murein endopeptidase</fullName>
    </submittedName>
</protein>
<dbReference type="RefSeq" id="WP_105860725.1">
    <property type="nucleotide sequence ID" value="NZ_PUEJ01000002.1"/>
</dbReference>
<dbReference type="InterPro" id="IPR005073">
    <property type="entry name" value="Peptidase_M74"/>
</dbReference>
<feature type="region of interest" description="Disordered" evidence="9">
    <location>
        <begin position="283"/>
        <end position="314"/>
    </location>
</feature>
<dbReference type="InterPro" id="IPR009045">
    <property type="entry name" value="Zn_M74/Hedgehog-like"/>
</dbReference>
<keyword evidence="1" id="KW-0645">Protease</keyword>
<feature type="disulfide bond" evidence="8">
    <location>
        <begin position="251"/>
        <end position="258"/>
    </location>
</feature>
<feature type="chain" id="PRO_5015504259" evidence="10">
    <location>
        <begin position="32"/>
        <end position="314"/>
    </location>
</feature>
<keyword evidence="6" id="KW-0862">Zinc</keyword>
<proteinExistence type="predicted"/>
<organism evidence="11 12">
    <name type="scientific">Labrys okinawensis</name>
    <dbReference type="NCBI Taxonomy" id="346911"/>
    <lineage>
        <taxon>Bacteria</taxon>
        <taxon>Pseudomonadati</taxon>
        <taxon>Pseudomonadota</taxon>
        <taxon>Alphaproteobacteria</taxon>
        <taxon>Hyphomicrobiales</taxon>
        <taxon>Xanthobacteraceae</taxon>
        <taxon>Labrys</taxon>
    </lineage>
</organism>
<reference evidence="11 12" key="1">
    <citation type="submission" date="2018-02" db="EMBL/GenBank/DDBJ databases">
        <title>Whole genome sequencing of endophytic bacterium.</title>
        <authorList>
            <person name="Eedara R."/>
            <person name="Podile A.R."/>
        </authorList>
    </citation>
    <scope>NUCLEOTIDE SEQUENCE [LARGE SCALE GENOMIC DNA]</scope>
    <source>
        <strain evidence="11 12">RP1T</strain>
    </source>
</reference>
<dbReference type="SUPFAM" id="SSF55166">
    <property type="entry name" value="Hedgehog/DD-peptidase"/>
    <property type="match status" value="1"/>
</dbReference>